<dbReference type="Gene3D" id="3.90.76.10">
    <property type="entry name" value="Dipeptide-binding Protein, Domain 1"/>
    <property type="match status" value="1"/>
</dbReference>
<dbReference type="EMBL" id="BAAADE010000013">
    <property type="protein sequence ID" value="GAA0614655.1"/>
    <property type="molecule type" value="Genomic_DNA"/>
</dbReference>
<gene>
    <name evidence="7" type="ORF">GCM10008943_32290</name>
</gene>
<dbReference type="InterPro" id="IPR000914">
    <property type="entry name" value="SBP_5_dom"/>
</dbReference>
<evidence type="ECO:0000256" key="1">
    <source>
        <dbReference type="ARBA" id="ARBA00004418"/>
    </source>
</evidence>
<dbReference type="InterPro" id="IPR039424">
    <property type="entry name" value="SBP_5"/>
</dbReference>
<proteinExistence type="inferred from homology"/>
<dbReference type="InterPro" id="IPR030678">
    <property type="entry name" value="Peptide/Ni-bd"/>
</dbReference>
<evidence type="ECO:0000256" key="4">
    <source>
        <dbReference type="ARBA" id="ARBA00022764"/>
    </source>
</evidence>
<feature type="chain" id="PRO_5045548550" evidence="5">
    <location>
        <begin position="24"/>
        <end position="507"/>
    </location>
</feature>
<name>A0ABP3RR28_9HYPH</name>
<keyword evidence="4" id="KW-0574">Periplasm</keyword>
<keyword evidence="3 5" id="KW-0732">Signal</keyword>
<organism evidence="7 8">
    <name type="scientific">Paenochrobactrum glaciei</name>
    <dbReference type="NCBI Taxonomy" id="486407"/>
    <lineage>
        <taxon>Bacteria</taxon>
        <taxon>Pseudomonadati</taxon>
        <taxon>Pseudomonadota</taxon>
        <taxon>Alphaproteobacteria</taxon>
        <taxon>Hyphomicrobiales</taxon>
        <taxon>Brucellaceae</taxon>
        <taxon>Paenochrobactrum</taxon>
    </lineage>
</organism>
<dbReference type="RefSeq" id="WP_343808040.1">
    <property type="nucleotide sequence ID" value="NZ_BAAADE010000013.1"/>
</dbReference>
<feature type="domain" description="Solute-binding protein family 5" evidence="6">
    <location>
        <begin position="69"/>
        <end position="420"/>
    </location>
</feature>
<dbReference type="PIRSF" id="PIRSF002741">
    <property type="entry name" value="MppA"/>
    <property type="match status" value="1"/>
</dbReference>
<comment type="similarity">
    <text evidence="2">Belongs to the bacterial solute-binding protein 5 family.</text>
</comment>
<dbReference type="Gene3D" id="3.40.190.10">
    <property type="entry name" value="Periplasmic binding protein-like II"/>
    <property type="match status" value="1"/>
</dbReference>
<dbReference type="Pfam" id="PF00496">
    <property type="entry name" value="SBP_bac_5"/>
    <property type="match status" value="1"/>
</dbReference>
<evidence type="ECO:0000259" key="6">
    <source>
        <dbReference type="Pfam" id="PF00496"/>
    </source>
</evidence>
<evidence type="ECO:0000313" key="8">
    <source>
        <dbReference type="Proteomes" id="UP001424441"/>
    </source>
</evidence>
<protein>
    <submittedName>
        <fullName evidence="7">ABC transporter substrate-binding protein</fullName>
    </submittedName>
</protein>
<evidence type="ECO:0000256" key="2">
    <source>
        <dbReference type="ARBA" id="ARBA00005695"/>
    </source>
</evidence>
<evidence type="ECO:0000256" key="3">
    <source>
        <dbReference type="ARBA" id="ARBA00022729"/>
    </source>
</evidence>
<dbReference type="SUPFAM" id="SSF53850">
    <property type="entry name" value="Periplasmic binding protein-like II"/>
    <property type="match status" value="1"/>
</dbReference>
<sequence length="507" mass="57707">MTIKSLLTSILMAGAVFVAPAAAQELRVALPTFPSKFTPNFWGNDGAPMLYNVYETLITRDPFARPLSYKPGLAKEWKQIEPTIWELKLRENVKMHDGTIMDAEDVKYSLDPIFSGENPEYTSAWGTFHYNFDHVEIVDPLTVRIHTKREEPLFEALISLSTASITSKEHHEAIGYDQVLLKPVGTGPYKVTSLTAGERAIMERFDDYWDEKAPLEKVDFRLVPEVASRITGLANGEFDLIANIPPDQAPALQRDGIASKGVTWPMFHVWVLNQVTKPTQDLRVRQAMRLCTDNKALVDGLWGGLAHEPRAHQFEEYGEPYFMADIDYSGRDVEKAKQLLADAGYKGEPIVAQFTQNYYLYGNLAAQVIQQQWQECGLNLELQQVETIDYKNANVVPWSNPMYYPDPMGAMDVHWSSNGNYARRGTWAPSHPEWASTYETARFGTDVETRKNAYRKLLEIEQDEAGWILLYEPHEIYAMRDDISFEIPIAYRPYVLPLRAGQIRVGK</sequence>
<accession>A0ABP3RR28</accession>
<dbReference type="Proteomes" id="UP001424441">
    <property type="component" value="Unassembled WGS sequence"/>
</dbReference>
<dbReference type="Gene3D" id="3.10.105.10">
    <property type="entry name" value="Dipeptide-binding Protein, Domain 3"/>
    <property type="match status" value="1"/>
</dbReference>
<reference evidence="8" key="1">
    <citation type="journal article" date="2019" name="Int. J. Syst. Evol. Microbiol.">
        <title>The Global Catalogue of Microorganisms (GCM) 10K type strain sequencing project: providing services to taxonomists for standard genome sequencing and annotation.</title>
        <authorList>
            <consortium name="The Broad Institute Genomics Platform"/>
            <consortium name="The Broad Institute Genome Sequencing Center for Infectious Disease"/>
            <person name="Wu L."/>
            <person name="Ma J."/>
        </authorList>
    </citation>
    <scope>NUCLEOTIDE SEQUENCE [LARGE SCALE GENOMIC DNA]</scope>
    <source>
        <strain evidence="8">JCM 15115</strain>
    </source>
</reference>
<dbReference type="PANTHER" id="PTHR30290">
    <property type="entry name" value="PERIPLASMIC BINDING COMPONENT OF ABC TRANSPORTER"/>
    <property type="match status" value="1"/>
</dbReference>
<evidence type="ECO:0000313" key="7">
    <source>
        <dbReference type="EMBL" id="GAA0614655.1"/>
    </source>
</evidence>
<comment type="caution">
    <text evidence="7">The sequence shown here is derived from an EMBL/GenBank/DDBJ whole genome shotgun (WGS) entry which is preliminary data.</text>
</comment>
<feature type="signal peptide" evidence="5">
    <location>
        <begin position="1"/>
        <end position="23"/>
    </location>
</feature>
<dbReference type="PANTHER" id="PTHR30290:SF38">
    <property type="entry name" value="D,D-DIPEPTIDE-BINDING PERIPLASMIC PROTEIN DDPA-RELATED"/>
    <property type="match status" value="1"/>
</dbReference>
<keyword evidence="8" id="KW-1185">Reference proteome</keyword>
<evidence type="ECO:0000256" key="5">
    <source>
        <dbReference type="SAM" id="SignalP"/>
    </source>
</evidence>
<comment type="subcellular location">
    <subcellularLocation>
        <location evidence="1">Periplasm</location>
    </subcellularLocation>
</comment>